<dbReference type="Proteomes" id="UP000075391">
    <property type="component" value="Unassembled WGS sequence"/>
</dbReference>
<evidence type="ECO:0000256" key="1">
    <source>
        <dbReference type="ARBA" id="ARBA00022553"/>
    </source>
</evidence>
<protein>
    <submittedName>
        <fullName evidence="9">Fis family transcriptional regulator</fullName>
    </submittedName>
</protein>
<keyword evidence="3" id="KW-0067">ATP-binding</keyword>
<dbReference type="Gene3D" id="3.40.50.300">
    <property type="entry name" value="P-loop containing nucleotide triphosphate hydrolases"/>
    <property type="match status" value="1"/>
</dbReference>
<dbReference type="PANTHER" id="PTHR32071">
    <property type="entry name" value="TRANSCRIPTIONAL REGULATORY PROTEIN"/>
    <property type="match status" value="1"/>
</dbReference>
<dbReference type="PROSITE" id="PS50045">
    <property type="entry name" value="SIGMA54_INTERACT_4"/>
    <property type="match status" value="1"/>
</dbReference>
<keyword evidence="1 6" id="KW-0597">Phosphoprotein</keyword>
<dbReference type="InterPro" id="IPR025944">
    <property type="entry name" value="Sigma_54_int_dom_CS"/>
</dbReference>
<evidence type="ECO:0000256" key="6">
    <source>
        <dbReference type="PROSITE-ProRule" id="PRU00169"/>
    </source>
</evidence>
<dbReference type="PANTHER" id="PTHR32071:SF17">
    <property type="entry name" value="TRANSCRIPTIONAL REGULATOR (NTRC FAMILY)"/>
    <property type="match status" value="1"/>
</dbReference>
<dbReference type="AlphaFoldDB" id="A0A150WG93"/>
<dbReference type="CDD" id="cd17550">
    <property type="entry name" value="REC_NtrX-like"/>
    <property type="match status" value="1"/>
</dbReference>
<dbReference type="InterPro" id="IPR002197">
    <property type="entry name" value="HTH_Fis"/>
</dbReference>
<dbReference type="InterPro" id="IPR001789">
    <property type="entry name" value="Sig_transdc_resp-reg_receiver"/>
</dbReference>
<comment type="caution">
    <text evidence="9">The sequence shown here is derived from an EMBL/GenBank/DDBJ whole genome shotgun (WGS) entry which is preliminary data.</text>
</comment>
<dbReference type="PROSITE" id="PS50110">
    <property type="entry name" value="RESPONSE_REGULATORY"/>
    <property type="match status" value="1"/>
</dbReference>
<feature type="domain" description="Sigma-54 factor interaction" evidence="7">
    <location>
        <begin position="144"/>
        <end position="373"/>
    </location>
</feature>
<dbReference type="SUPFAM" id="SSF52172">
    <property type="entry name" value="CheY-like"/>
    <property type="match status" value="1"/>
</dbReference>
<name>A0A150WG93_BDEBC</name>
<keyword evidence="5" id="KW-0804">Transcription</keyword>
<dbReference type="Pfam" id="PF00072">
    <property type="entry name" value="Response_reg"/>
    <property type="match status" value="1"/>
</dbReference>
<organism evidence="9 10">
    <name type="scientific">Bdellovibrio bacteriovorus</name>
    <dbReference type="NCBI Taxonomy" id="959"/>
    <lineage>
        <taxon>Bacteria</taxon>
        <taxon>Pseudomonadati</taxon>
        <taxon>Bdellovibrionota</taxon>
        <taxon>Bdellovibrionia</taxon>
        <taxon>Bdellovibrionales</taxon>
        <taxon>Pseudobdellovibrionaceae</taxon>
        <taxon>Bdellovibrio</taxon>
    </lineage>
</organism>
<dbReference type="Gene3D" id="1.10.8.60">
    <property type="match status" value="1"/>
</dbReference>
<dbReference type="PROSITE" id="PS00688">
    <property type="entry name" value="SIGMA54_INTERACT_3"/>
    <property type="match status" value="1"/>
</dbReference>
<feature type="domain" description="Response regulatory" evidence="8">
    <location>
        <begin position="7"/>
        <end position="122"/>
    </location>
</feature>
<evidence type="ECO:0000256" key="3">
    <source>
        <dbReference type="ARBA" id="ARBA00022840"/>
    </source>
</evidence>
<dbReference type="Gene3D" id="1.10.10.60">
    <property type="entry name" value="Homeodomain-like"/>
    <property type="match status" value="1"/>
</dbReference>
<dbReference type="Pfam" id="PF25601">
    <property type="entry name" value="AAA_lid_14"/>
    <property type="match status" value="1"/>
</dbReference>
<evidence type="ECO:0000256" key="5">
    <source>
        <dbReference type="ARBA" id="ARBA00023163"/>
    </source>
</evidence>
<gene>
    <name evidence="9" type="ORF">AZI85_07355</name>
</gene>
<dbReference type="InterPro" id="IPR027417">
    <property type="entry name" value="P-loop_NTPase"/>
</dbReference>
<evidence type="ECO:0000313" key="9">
    <source>
        <dbReference type="EMBL" id="KYG62012.1"/>
    </source>
</evidence>
<proteinExistence type="predicted"/>
<dbReference type="CDD" id="cd00009">
    <property type="entry name" value="AAA"/>
    <property type="match status" value="1"/>
</dbReference>
<sequence length="458" mass="51824">MTAQNTKILIIDDEAPIRDVLSASLKDEGYQVFLAHDGESGLKAIREVQPDIVFQDIWMPGKYDGIEVLTMARKEFPQLEFVMISGHGTIETAVKSTKLGAWDFIEKPLSMDKILIVISNILSYQQQKEEKALLLNKLRKSIALIGEAASIMQTKQIIARVAPTNSWVLIQGEAGTGKELVAQNVHYMSARASRPFVEINCGGIPEDLLDSEIFGIEKGAMPGVDRVKKGKLDLAQGGTLYIAEICEMNKECQAKLLKYLDEKKYSRVGGNELIENDVRVIAASSKDLEKEVKEGRFREDLYYRLNVIPFRIPALREHMEDIPVLVSYFSDNVSRESGYPKKVFSEKAIEKMIAYTWPGNVRELKNFIERVYILTPGEFVDVHDLRFAGLIDKDDEKAVEMQDLSTFREARAQFEKDYLLRKISENSGNISKTAEVIGLERSYLHRKIKAYGIDTKDN</sequence>
<dbReference type="GO" id="GO:0000160">
    <property type="term" value="P:phosphorelay signal transduction system"/>
    <property type="evidence" value="ECO:0007669"/>
    <property type="project" value="InterPro"/>
</dbReference>
<dbReference type="GO" id="GO:0005524">
    <property type="term" value="F:ATP binding"/>
    <property type="evidence" value="ECO:0007669"/>
    <property type="project" value="UniProtKB-KW"/>
</dbReference>
<evidence type="ECO:0000259" key="7">
    <source>
        <dbReference type="PROSITE" id="PS50045"/>
    </source>
</evidence>
<evidence type="ECO:0000256" key="2">
    <source>
        <dbReference type="ARBA" id="ARBA00022741"/>
    </source>
</evidence>
<dbReference type="SUPFAM" id="SSF52540">
    <property type="entry name" value="P-loop containing nucleoside triphosphate hydrolases"/>
    <property type="match status" value="1"/>
</dbReference>
<dbReference type="GO" id="GO:0043565">
    <property type="term" value="F:sequence-specific DNA binding"/>
    <property type="evidence" value="ECO:0007669"/>
    <property type="project" value="InterPro"/>
</dbReference>
<dbReference type="Gene3D" id="3.40.50.2300">
    <property type="match status" value="1"/>
</dbReference>
<dbReference type="GO" id="GO:0006355">
    <property type="term" value="P:regulation of DNA-templated transcription"/>
    <property type="evidence" value="ECO:0007669"/>
    <property type="project" value="InterPro"/>
</dbReference>
<feature type="modified residue" description="4-aspartylphosphate" evidence="6">
    <location>
        <position position="56"/>
    </location>
</feature>
<evidence type="ECO:0000256" key="4">
    <source>
        <dbReference type="ARBA" id="ARBA00023015"/>
    </source>
</evidence>
<dbReference type="InterPro" id="IPR009057">
    <property type="entry name" value="Homeodomain-like_sf"/>
</dbReference>
<evidence type="ECO:0000259" key="8">
    <source>
        <dbReference type="PROSITE" id="PS50110"/>
    </source>
</evidence>
<dbReference type="RefSeq" id="WP_063244128.1">
    <property type="nucleotide sequence ID" value="NZ_CP168967.1"/>
</dbReference>
<dbReference type="InterPro" id="IPR011006">
    <property type="entry name" value="CheY-like_superfamily"/>
</dbReference>
<dbReference type="EMBL" id="LUKF01000016">
    <property type="protein sequence ID" value="KYG62012.1"/>
    <property type="molecule type" value="Genomic_DNA"/>
</dbReference>
<evidence type="ECO:0000313" key="10">
    <source>
        <dbReference type="Proteomes" id="UP000075391"/>
    </source>
</evidence>
<dbReference type="InterPro" id="IPR002078">
    <property type="entry name" value="Sigma_54_int"/>
</dbReference>
<dbReference type="SUPFAM" id="SSF46689">
    <property type="entry name" value="Homeodomain-like"/>
    <property type="match status" value="1"/>
</dbReference>
<dbReference type="InterPro" id="IPR058031">
    <property type="entry name" value="AAA_lid_NorR"/>
</dbReference>
<dbReference type="OrthoDB" id="5728154at2"/>
<dbReference type="Pfam" id="PF00158">
    <property type="entry name" value="Sigma54_activat"/>
    <property type="match status" value="1"/>
</dbReference>
<keyword evidence="4" id="KW-0805">Transcription regulation</keyword>
<dbReference type="SMART" id="SM00448">
    <property type="entry name" value="REC"/>
    <property type="match status" value="1"/>
</dbReference>
<dbReference type="FunFam" id="3.40.50.300:FF:000006">
    <property type="entry name" value="DNA-binding transcriptional regulator NtrC"/>
    <property type="match status" value="1"/>
</dbReference>
<accession>A0A150WG93</accession>
<keyword evidence="2" id="KW-0547">Nucleotide-binding</keyword>
<reference evidence="9 10" key="1">
    <citation type="submission" date="2016-03" db="EMBL/GenBank/DDBJ databases">
        <authorList>
            <person name="Ploux O."/>
        </authorList>
    </citation>
    <scope>NUCLEOTIDE SEQUENCE [LARGE SCALE GENOMIC DNA]</scope>
    <source>
        <strain evidence="9 10">BER2</strain>
    </source>
</reference>
<dbReference type="Pfam" id="PF02954">
    <property type="entry name" value="HTH_8"/>
    <property type="match status" value="1"/>
</dbReference>
<dbReference type="PRINTS" id="PR01590">
    <property type="entry name" value="HTHFIS"/>
</dbReference>